<dbReference type="CDD" id="cd01650">
    <property type="entry name" value="RT_nLTR_like"/>
    <property type="match status" value="1"/>
</dbReference>
<dbReference type="Pfam" id="PF00078">
    <property type="entry name" value="RVT_1"/>
    <property type="match status" value="1"/>
</dbReference>
<dbReference type="InterPro" id="IPR000477">
    <property type="entry name" value="RT_dom"/>
</dbReference>
<feature type="domain" description="Reverse transcriptase" evidence="1">
    <location>
        <begin position="271"/>
        <end position="418"/>
    </location>
</feature>
<dbReference type="SUPFAM" id="SSF56672">
    <property type="entry name" value="DNA/RNA polymerases"/>
    <property type="match status" value="1"/>
</dbReference>
<dbReference type="PANTHER" id="PTHR31635:SF196">
    <property type="entry name" value="REVERSE TRANSCRIPTASE DOMAIN-CONTAINING PROTEIN-RELATED"/>
    <property type="match status" value="1"/>
</dbReference>
<sequence>MSNFYRKWNLQDAFQIRKNLQSTNSHSNKFVKKRLDRIYIDSRIRKKLRDCRLLEEFKQISTHRIIAISFQIQKEPILKVGNPRYSIPQWMSQDENIIKDLNNNEQSSLTPFSNWNGIINQIQEKVIFYKKYQRYIRAYTPNIGNVPDEKMLKFRFRPSFNFSIITEMQTESGNTVQDTEIMINLATKFYQDLFSVEDRHLESFTFVDQFDKKIDETDKVLLEKAFIEDNVYDHSLMINKKNAVGTDGISYQNLIELRPSLSESLIRAGNNILKYGTLPQQMSEVIITLIPKKSKTPIIENFRPISVISCAVRLLSSVIEKQLNPVLAKVIENTQTGFLKKRSISNSIYLLDMVLTRYQTSKTAEAESAGLVNLDFRKAFDSVHHDFVLLVLRQVGLEPKATNFFDGNNHKTKSKSKY</sequence>
<reference evidence="2 3" key="1">
    <citation type="submission" date="2013-12" db="EMBL/GenBank/DDBJ databases">
        <title>The Genome Sequence of Candida albicans P78048.</title>
        <authorList>
            <consortium name="The Broad Institute Genome Sequencing Platform"/>
            <consortium name="The Broad Institute Genome Sequencing Center for Infectious Disease"/>
            <person name="Cuomo C."/>
            <person name="Bennett R."/>
            <person name="Hirakawa M."/>
            <person name="Noverr M."/>
            <person name="Mitchell A."/>
            <person name="Young S.K."/>
            <person name="Zeng Q."/>
            <person name="Gargeya S."/>
            <person name="Fitzgerald M."/>
            <person name="Abouelleil A."/>
            <person name="Alvarado L."/>
            <person name="Berlin A.M."/>
            <person name="Chapman S.B."/>
            <person name="Dewar J."/>
            <person name="Goldberg J."/>
            <person name="Griggs A."/>
            <person name="Gujja S."/>
            <person name="Hansen M."/>
            <person name="Howarth C."/>
            <person name="Imamovic A."/>
            <person name="Larimer J."/>
            <person name="McCowan C."/>
            <person name="Murphy C."/>
            <person name="Pearson M."/>
            <person name="Priest M."/>
            <person name="Roberts A."/>
            <person name="Saif S."/>
            <person name="Shea T."/>
            <person name="Sykes S."/>
            <person name="Wortman J."/>
            <person name="Nusbaum C."/>
            <person name="Birren B."/>
        </authorList>
    </citation>
    <scope>NUCLEOTIDE SEQUENCE [LARGE SCALE GENOMIC DNA]</scope>
    <source>
        <strain evidence="2 3">P78048</strain>
    </source>
</reference>
<proteinExistence type="predicted"/>
<dbReference type="InterPro" id="IPR043502">
    <property type="entry name" value="DNA/RNA_pol_sf"/>
</dbReference>
<dbReference type="AlphaFoldDB" id="A0AB34PM15"/>
<dbReference type="EMBL" id="AJIX01000042">
    <property type="protein sequence ID" value="KGR04301.1"/>
    <property type="molecule type" value="Genomic_DNA"/>
</dbReference>
<protein>
    <recommendedName>
        <fullName evidence="1">Reverse transcriptase domain-containing protein</fullName>
    </recommendedName>
</protein>
<evidence type="ECO:0000313" key="2">
    <source>
        <dbReference type="EMBL" id="KGR04301.1"/>
    </source>
</evidence>
<evidence type="ECO:0000259" key="1">
    <source>
        <dbReference type="PROSITE" id="PS50878"/>
    </source>
</evidence>
<accession>A0AB34PM15</accession>
<comment type="caution">
    <text evidence="2">The sequence shown here is derived from an EMBL/GenBank/DDBJ whole genome shotgun (WGS) entry which is preliminary data.</text>
</comment>
<name>A0AB34PM15_CANAX</name>
<dbReference type="PROSITE" id="PS50878">
    <property type="entry name" value="RT_POL"/>
    <property type="match status" value="1"/>
</dbReference>
<dbReference type="PANTHER" id="PTHR31635">
    <property type="entry name" value="REVERSE TRANSCRIPTASE DOMAIN-CONTAINING PROTEIN-RELATED"/>
    <property type="match status" value="1"/>
</dbReference>
<organism evidence="2 3">
    <name type="scientific">Candida albicans P78048</name>
    <dbReference type="NCBI Taxonomy" id="1094989"/>
    <lineage>
        <taxon>Eukaryota</taxon>
        <taxon>Fungi</taxon>
        <taxon>Dikarya</taxon>
        <taxon>Ascomycota</taxon>
        <taxon>Saccharomycotina</taxon>
        <taxon>Pichiomycetes</taxon>
        <taxon>Debaryomycetaceae</taxon>
        <taxon>Candida/Lodderomyces clade</taxon>
        <taxon>Candida</taxon>
    </lineage>
</organism>
<gene>
    <name evidence="2" type="ORF">MG3_05426</name>
</gene>
<dbReference type="Proteomes" id="UP000030161">
    <property type="component" value="Unassembled WGS sequence"/>
</dbReference>
<evidence type="ECO:0000313" key="3">
    <source>
        <dbReference type="Proteomes" id="UP000030161"/>
    </source>
</evidence>